<dbReference type="InterPro" id="IPR017452">
    <property type="entry name" value="GPCR_Rhodpsn_7TM"/>
</dbReference>
<organism evidence="11 12">
    <name type="scientific">Parthenolecanium corni</name>
    <dbReference type="NCBI Taxonomy" id="536013"/>
    <lineage>
        <taxon>Eukaryota</taxon>
        <taxon>Metazoa</taxon>
        <taxon>Ecdysozoa</taxon>
        <taxon>Arthropoda</taxon>
        <taxon>Hexapoda</taxon>
        <taxon>Insecta</taxon>
        <taxon>Pterygota</taxon>
        <taxon>Neoptera</taxon>
        <taxon>Paraneoptera</taxon>
        <taxon>Hemiptera</taxon>
        <taxon>Sternorrhyncha</taxon>
        <taxon>Coccoidea</taxon>
        <taxon>Coccidae</taxon>
        <taxon>Parthenolecanium</taxon>
    </lineage>
</organism>
<evidence type="ECO:0000313" key="12">
    <source>
        <dbReference type="Proteomes" id="UP001367676"/>
    </source>
</evidence>
<evidence type="ECO:0000256" key="3">
    <source>
        <dbReference type="ARBA" id="ARBA00022692"/>
    </source>
</evidence>
<dbReference type="PROSITE" id="PS50262">
    <property type="entry name" value="G_PROTEIN_RECEP_F1_2"/>
    <property type="match status" value="1"/>
</dbReference>
<evidence type="ECO:0000256" key="5">
    <source>
        <dbReference type="ARBA" id="ARBA00023040"/>
    </source>
</evidence>
<sequence length="133" mass="15045">MVSSSPIDVPNVTANDLFNFTVNATQSSYYIYDYPVYLKVTSITVCALILFFGVVGNIMVPVVIMRTKDMRNSTNIFLMNLSLADLLVLLICTPTVLVELNSKPETWILGEFLYSCDFTELLLKQRAEKFINK</sequence>
<dbReference type="Gene3D" id="1.20.1070.10">
    <property type="entry name" value="Rhodopsin 7-helix transmembrane proteins"/>
    <property type="match status" value="1"/>
</dbReference>
<keyword evidence="6 9" id="KW-0472">Membrane</keyword>
<evidence type="ECO:0000256" key="4">
    <source>
        <dbReference type="ARBA" id="ARBA00022989"/>
    </source>
</evidence>
<dbReference type="SUPFAM" id="SSF81321">
    <property type="entry name" value="Family A G protein-coupled receptor-like"/>
    <property type="match status" value="1"/>
</dbReference>
<evidence type="ECO:0000256" key="8">
    <source>
        <dbReference type="ARBA" id="ARBA00023224"/>
    </source>
</evidence>
<evidence type="ECO:0000256" key="2">
    <source>
        <dbReference type="ARBA" id="ARBA00010663"/>
    </source>
</evidence>
<proteinExistence type="inferred from homology"/>
<evidence type="ECO:0000256" key="7">
    <source>
        <dbReference type="ARBA" id="ARBA00023170"/>
    </source>
</evidence>
<dbReference type="InterPro" id="IPR000276">
    <property type="entry name" value="GPCR_Rhodpsn"/>
</dbReference>
<evidence type="ECO:0000313" key="11">
    <source>
        <dbReference type="EMBL" id="KAK7574401.1"/>
    </source>
</evidence>
<feature type="domain" description="G-protein coupled receptors family 1 profile" evidence="10">
    <location>
        <begin position="56"/>
        <end position="122"/>
    </location>
</feature>
<keyword evidence="12" id="KW-1185">Reference proteome</keyword>
<dbReference type="GO" id="GO:0004930">
    <property type="term" value="F:G protein-coupled receptor activity"/>
    <property type="evidence" value="ECO:0007669"/>
    <property type="project" value="UniProtKB-KW"/>
</dbReference>
<evidence type="ECO:0000256" key="6">
    <source>
        <dbReference type="ARBA" id="ARBA00023136"/>
    </source>
</evidence>
<keyword evidence="3 9" id="KW-0812">Transmembrane</keyword>
<feature type="transmembrane region" description="Helical" evidence="9">
    <location>
        <begin position="76"/>
        <end position="97"/>
    </location>
</feature>
<evidence type="ECO:0000256" key="9">
    <source>
        <dbReference type="SAM" id="Phobius"/>
    </source>
</evidence>
<dbReference type="PRINTS" id="PR00237">
    <property type="entry name" value="GPCRRHODOPSN"/>
</dbReference>
<dbReference type="Pfam" id="PF00001">
    <property type="entry name" value="7tm_1"/>
    <property type="match status" value="1"/>
</dbReference>
<keyword evidence="7" id="KW-0675">Receptor</keyword>
<name>A0AAN9T7D1_9HEMI</name>
<gene>
    <name evidence="11" type="ORF">V9T40_011592</name>
</gene>
<dbReference type="EMBL" id="JBBCAQ010000037">
    <property type="protein sequence ID" value="KAK7574401.1"/>
    <property type="molecule type" value="Genomic_DNA"/>
</dbReference>
<keyword evidence="8" id="KW-0807">Transducer</keyword>
<dbReference type="AlphaFoldDB" id="A0AAN9T7D1"/>
<reference evidence="11 12" key="1">
    <citation type="submission" date="2024-03" db="EMBL/GenBank/DDBJ databases">
        <title>Adaptation during the transition from Ophiocordyceps entomopathogen to insect associate is accompanied by gene loss and intensified selection.</title>
        <authorList>
            <person name="Ward C.M."/>
            <person name="Onetto C.A."/>
            <person name="Borneman A.R."/>
        </authorList>
    </citation>
    <scope>NUCLEOTIDE SEQUENCE [LARGE SCALE GENOMIC DNA]</scope>
    <source>
        <strain evidence="11">AWRI1</strain>
        <tissue evidence="11">Single Adult Female</tissue>
    </source>
</reference>
<protein>
    <recommendedName>
        <fullName evidence="10">G-protein coupled receptors family 1 profile domain-containing protein</fullName>
    </recommendedName>
</protein>
<comment type="similarity">
    <text evidence="2">Belongs to the G-protein coupled receptor 1 family.</text>
</comment>
<dbReference type="PANTHER" id="PTHR24243">
    <property type="entry name" value="G-PROTEIN COUPLED RECEPTOR"/>
    <property type="match status" value="1"/>
</dbReference>
<dbReference type="PANTHER" id="PTHR24243:SF233">
    <property type="entry name" value="THYROTROPIN-RELEASING HORMONE RECEPTOR"/>
    <property type="match status" value="1"/>
</dbReference>
<dbReference type="GO" id="GO:0005886">
    <property type="term" value="C:plasma membrane"/>
    <property type="evidence" value="ECO:0007669"/>
    <property type="project" value="TreeGrafter"/>
</dbReference>
<keyword evidence="4 9" id="KW-1133">Transmembrane helix</keyword>
<keyword evidence="5" id="KW-0297">G-protein coupled receptor</keyword>
<feature type="transmembrane region" description="Helical" evidence="9">
    <location>
        <begin position="36"/>
        <end position="64"/>
    </location>
</feature>
<comment type="caution">
    <text evidence="11">The sequence shown here is derived from an EMBL/GenBank/DDBJ whole genome shotgun (WGS) entry which is preliminary data.</text>
</comment>
<accession>A0AAN9T7D1</accession>
<evidence type="ECO:0000256" key="1">
    <source>
        <dbReference type="ARBA" id="ARBA00004141"/>
    </source>
</evidence>
<comment type="subcellular location">
    <subcellularLocation>
        <location evidence="1">Membrane</location>
        <topology evidence="1">Multi-pass membrane protein</topology>
    </subcellularLocation>
</comment>
<dbReference type="Proteomes" id="UP001367676">
    <property type="component" value="Unassembled WGS sequence"/>
</dbReference>
<evidence type="ECO:0000259" key="10">
    <source>
        <dbReference type="PROSITE" id="PS50262"/>
    </source>
</evidence>